<feature type="compositionally biased region" description="Basic and acidic residues" evidence="1">
    <location>
        <begin position="538"/>
        <end position="623"/>
    </location>
</feature>
<dbReference type="Proteomes" id="UP001346869">
    <property type="component" value="Unassembled WGS sequence"/>
</dbReference>
<feature type="compositionally biased region" description="Basic and acidic residues" evidence="1">
    <location>
        <begin position="438"/>
        <end position="473"/>
    </location>
</feature>
<evidence type="ECO:0000256" key="1">
    <source>
        <dbReference type="SAM" id="MobiDB-lite"/>
    </source>
</evidence>
<evidence type="ECO:0000313" key="2">
    <source>
        <dbReference type="EMBL" id="KAK5866569.1"/>
    </source>
</evidence>
<sequence>MDPIDWDAIRAIQKHLHPNNQNHINNSNAPRTNEWDTYCEYSRNTDGEAHSSMRVNVELERLSPSSHNFYIEDLEVQDPDGEPLPMGEEDPELSRKRKELREIEERIMFKKAAIALKAVEPTLPNLSSNAATCKGATLKDRVNDILQQRDPARFNSRVWSRRERMHSSTLIKDILLQNNHPLKLRVKALMKSRCSDPARREGGEIPPPSPSRSFTSPAKEENIVNEGFQRFLSVLNKGVDIDFLSRIVNDDVEDLPSSERLLHTQPPAVEKESQSPFMIQGQQSSSEASLPGFSQTNRDHETLSIPGDEERKNDRRDSRFDSSIQSKSPVIVVKEEEEEDKPKVDVQHEQLQDILKTLGLNLKVEEMSQLEDQTQERLYGKKIKDTSVESSGAHESQESGPQRCFSNAPSSPSSSKSNKSRSLSPSPPLRQCSPSRNPEQKSEQSYSRERSRDRSRDNRRDRIIVGSRDRSRDNRKDRIIVGCRDRIIDGSRDRSREWCRDRSRDRIRDRSRDNSRDRSREWFIDRSRERIRHRSRDRSRERIRDRSRDRSRERIRDRSRDRSRERIRDRSRDRSRERIRDRSRDRSRERIRDRSRDRSRERIKDRDSPTRKYDNQDRNESYRAKNNNQKDSLGISTHHQPQNQTNPCPYTTHLSTFTEYSVSQHSQHTAYDRGTYNDAANSYWGHMLVAVPPSLYPGEGPYPLNPYQPGSFGGPHNGYPNHNCFVNPDLSISEGQAASFTGKRCLQVINSTQPCVVKKKKTSKQKWKVKRAAERKKTEYLESIIEIQKQMLEKQRFAGVPKAEAEVDPPPLRPKLQEIKIKPVPKPEPTHEEKRQPTEKEVKANLRKTLEAFNQKVKQRVPQPANFPTPHTDY</sequence>
<dbReference type="AlphaFoldDB" id="A0AAN7XTZ9"/>
<reference evidence="2 3" key="1">
    <citation type="journal article" date="2023" name="Genes (Basel)">
        <title>Chromosome-Level Genome Assembly and Circadian Gene Repertoire of the Patagonia Blennie Eleginops maclovinus-The Closest Ancestral Proxy of Antarctic Cryonotothenioids.</title>
        <authorList>
            <person name="Cheng C.C."/>
            <person name="Rivera-Colon A.G."/>
            <person name="Minhas B.F."/>
            <person name="Wilson L."/>
            <person name="Rayamajhi N."/>
            <person name="Vargas-Chacoff L."/>
            <person name="Catchen J.M."/>
        </authorList>
    </citation>
    <scope>NUCLEOTIDE SEQUENCE [LARGE SCALE GENOMIC DNA]</scope>
    <source>
        <strain evidence="2">JMC-PN-2008</strain>
    </source>
</reference>
<feature type="compositionally biased region" description="Basic and acidic residues" evidence="1">
    <location>
        <begin position="297"/>
        <end position="320"/>
    </location>
</feature>
<gene>
    <name evidence="2" type="ORF">PBY51_020752</name>
</gene>
<accession>A0AAN7XTZ9</accession>
<protein>
    <submittedName>
        <fullName evidence="2">Uncharacterized protein</fullName>
    </submittedName>
</protein>
<feature type="region of interest" description="Disordered" evidence="1">
    <location>
        <begin position="384"/>
        <end position="473"/>
    </location>
</feature>
<organism evidence="2 3">
    <name type="scientific">Eleginops maclovinus</name>
    <name type="common">Patagonian blennie</name>
    <name type="synonym">Eleginus maclovinus</name>
    <dbReference type="NCBI Taxonomy" id="56733"/>
    <lineage>
        <taxon>Eukaryota</taxon>
        <taxon>Metazoa</taxon>
        <taxon>Chordata</taxon>
        <taxon>Craniata</taxon>
        <taxon>Vertebrata</taxon>
        <taxon>Euteleostomi</taxon>
        <taxon>Actinopterygii</taxon>
        <taxon>Neopterygii</taxon>
        <taxon>Teleostei</taxon>
        <taxon>Neoteleostei</taxon>
        <taxon>Acanthomorphata</taxon>
        <taxon>Eupercaria</taxon>
        <taxon>Perciformes</taxon>
        <taxon>Notothenioidei</taxon>
        <taxon>Eleginopidae</taxon>
        <taxon>Eleginops</taxon>
    </lineage>
</organism>
<feature type="compositionally biased region" description="Basic and acidic residues" evidence="1">
    <location>
        <begin position="828"/>
        <end position="841"/>
    </location>
</feature>
<feature type="region of interest" description="Disordered" evidence="1">
    <location>
        <begin position="802"/>
        <end position="841"/>
    </location>
</feature>
<feature type="region of interest" description="Disordered" evidence="1">
    <location>
        <begin position="193"/>
        <end position="217"/>
    </location>
</feature>
<feature type="region of interest" description="Disordered" evidence="1">
    <location>
        <begin position="853"/>
        <end position="874"/>
    </location>
</feature>
<feature type="compositionally biased region" description="Polar residues" evidence="1">
    <location>
        <begin position="274"/>
        <end position="296"/>
    </location>
</feature>
<comment type="caution">
    <text evidence="2">The sequence shown here is derived from an EMBL/GenBank/DDBJ whole genome shotgun (WGS) entry which is preliminary data.</text>
</comment>
<feature type="compositionally biased region" description="Polar residues" evidence="1">
    <location>
        <begin position="624"/>
        <end position="649"/>
    </location>
</feature>
<proteinExistence type="predicted"/>
<feature type="compositionally biased region" description="Low complexity" evidence="1">
    <location>
        <begin position="406"/>
        <end position="435"/>
    </location>
</feature>
<feature type="region of interest" description="Disordered" evidence="1">
    <location>
        <begin position="533"/>
        <end position="649"/>
    </location>
</feature>
<feature type="compositionally biased region" description="Polar residues" evidence="1">
    <location>
        <begin position="388"/>
        <end position="400"/>
    </location>
</feature>
<name>A0AAN7XTZ9_ELEMC</name>
<evidence type="ECO:0000313" key="3">
    <source>
        <dbReference type="Proteomes" id="UP001346869"/>
    </source>
</evidence>
<reference evidence="2 3" key="2">
    <citation type="journal article" date="2023" name="Mol. Biol. Evol.">
        <title>Genomics of Secondarily Temperate Adaptation in the Only Non-Antarctic Icefish.</title>
        <authorList>
            <person name="Rivera-Colon A.G."/>
            <person name="Rayamajhi N."/>
            <person name="Minhas B.F."/>
            <person name="Madrigal G."/>
            <person name="Bilyk K.T."/>
            <person name="Yoon V."/>
            <person name="Hune M."/>
            <person name="Gregory S."/>
            <person name="Cheng C.H.C."/>
            <person name="Catchen J.M."/>
        </authorList>
    </citation>
    <scope>NUCLEOTIDE SEQUENCE [LARGE SCALE GENOMIC DNA]</scope>
    <source>
        <strain evidence="2">JMC-PN-2008</strain>
    </source>
</reference>
<dbReference type="EMBL" id="JAUZQC010000009">
    <property type="protein sequence ID" value="KAK5866569.1"/>
    <property type="molecule type" value="Genomic_DNA"/>
</dbReference>
<feature type="compositionally biased region" description="Basic and acidic residues" evidence="1">
    <location>
        <begin position="193"/>
        <end position="203"/>
    </location>
</feature>
<feature type="region of interest" description="Disordered" evidence="1">
    <location>
        <begin position="258"/>
        <end position="346"/>
    </location>
</feature>
<keyword evidence="3" id="KW-1185">Reference proteome</keyword>